<name>A0A9Q0SEQ7_SALPP</name>
<reference evidence="1" key="1">
    <citation type="submission" date="2022-11" db="EMBL/GenBank/DDBJ databases">
        <authorList>
            <person name="Hyden B.L."/>
            <person name="Feng K."/>
            <person name="Yates T."/>
            <person name="Jawdy S."/>
            <person name="Smart L.B."/>
            <person name="Muchero W."/>
        </authorList>
    </citation>
    <scope>NUCLEOTIDE SEQUENCE</scope>
    <source>
        <tissue evidence="1">Shoot tip</tissue>
    </source>
</reference>
<reference evidence="1" key="2">
    <citation type="journal article" date="2023" name="Int. J. Mol. Sci.">
        <title>De Novo Assembly and Annotation of 11 Diverse Shrub Willow (Salix) Genomes Reveals Novel Gene Organization in Sex-Linked Regions.</title>
        <authorList>
            <person name="Hyden B."/>
            <person name="Feng K."/>
            <person name="Yates T.B."/>
            <person name="Jawdy S."/>
            <person name="Cereghino C."/>
            <person name="Smart L.B."/>
            <person name="Muchero W."/>
        </authorList>
    </citation>
    <scope>NUCLEOTIDE SEQUENCE</scope>
    <source>
        <tissue evidence="1">Shoot tip</tissue>
    </source>
</reference>
<protein>
    <submittedName>
        <fullName evidence="1">Uncharacterized protein</fullName>
    </submittedName>
</protein>
<comment type="caution">
    <text evidence="1">The sequence shown here is derived from an EMBL/GenBank/DDBJ whole genome shotgun (WGS) entry which is preliminary data.</text>
</comment>
<sequence length="78" mass="8661">MLKICTYPLVFILSSTSHLYSSATSSPQNNSNFSSNFSSRAGIRSGFWFFVAAAASSNCCYWRSNQVVVHGFEWISCC</sequence>
<evidence type="ECO:0000313" key="2">
    <source>
        <dbReference type="Proteomes" id="UP001151532"/>
    </source>
</evidence>
<dbReference type="AlphaFoldDB" id="A0A9Q0SEQ7"/>
<proteinExistence type="predicted"/>
<gene>
    <name evidence="1" type="ORF">OIU79_023252</name>
</gene>
<accession>A0A9Q0SEQ7</accession>
<keyword evidence="2" id="KW-1185">Reference proteome</keyword>
<dbReference type="EMBL" id="JAPFFK010000447">
    <property type="protein sequence ID" value="KAJ6674325.1"/>
    <property type="molecule type" value="Genomic_DNA"/>
</dbReference>
<organism evidence="1 2">
    <name type="scientific">Salix purpurea</name>
    <name type="common">Purple osier willow</name>
    <dbReference type="NCBI Taxonomy" id="77065"/>
    <lineage>
        <taxon>Eukaryota</taxon>
        <taxon>Viridiplantae</taxon>
        <taxon>Streptophyta</taxon>
        <taxon>Embryophyta</taxon>
        <taxon>Tracheophyta</taxon>
        <taxon>Spermatophyta</taxon>
        <taxon>Magnoliopsida</taxon>
        <taxon>eudicotyledons</taxon>
        <taxon>Gunneridae</taxon>
        <taxon>Pentapetalae</taxon>
        <taxon>rosids</taxon>
        <taxon>fabids</taxon>
        <taxon>Malpighiales</taxon>
        <taxon>Salicaceae</taxon>
        <taxon>Saliceae</taxon>
        <taxon>Salix</taxon>
    </lineage>
</organism>
<dbReference type="Proteomes" id="UP001151532">
    <property type="component" value="Unassembled WGS sequence"/>
</dbReference>
<evidence type="ECO:0000313" key="1">
    <source>
        <dbReference type="EMBL" id="KAJ6674325.1"/>
    </source>
</evidence>